<proteinExistence type="predicted"/>
<name>A0A8K0T7F0_9PEZI</name>
<feature type="chain" id="PRO_5035480090" evidence="1">
    <location>
        <begin position="19"/>
        <end position="211"/>
    </location>
</feature>
<dbReference type="OrthoDB" id="3552888at2759"/>
<protein>
    <submittedName>
        <fullName evidence="2">Uncharacterized protein</fullName>
    </submittedName>
</protein>
<dbReference type="Proteomes" id="UP000813385">
    <property type="component" value="Unassembled WGS sequence"/>
</dbReference>
<gene>
    <name evidence="2" type="ORF">B0T11DRAFT_341668</name>
</gene>
<evidence type="ECO:0000313" key="3">
    <source>
        <dbReference type="Proteomes" id="UP000813385"/>
    </source>
</evidence>
<dbReference type="EMBL" id="JAGPXD010000005">
    <property type="protein sequence ID" value="KAH7353338.1"/>
    <property type="molecule type" value="Genomic_DNA"/>
</dbReference>
<dbReference type="PANTHER" id="PTHR35605:SF1">
    <property type="entry name" value="ECP2 EFFECTOR PROTEIN DOMAIN-CONTAINING PROTEIN-RELATED"/>
    <property type="match status" value="1"/>
</dbReference>
<keyword evidence="1" id="KW-0732">Signal</keyword>
<organism evidence="2 3">
    <name type="scientific">Plectosphaerella cucumerina</name>
    <dbReference type="NCBI Taxonomy" id="40658"/>
    <lineage>
        <taxon>Eukaryota</taxon>
        <taxon>Fungi</taxon>
        <taxon>Dikarya</taxon>
        <taxon>Ascomycota</taxon>
        <taxon>Pezizomycotina</taxon>
        <taxon>Sordariomycetes</taxon>
        <taxon>Hypocreomycetidae</taxon>
        <taxon>Glomerellales</taxon>
        <taxon>Plectosphaerellaceae</taxon>
        <taxon>Plectosphaerella</taxon>
    </lineage>
</organism>
<dbReference type="PANTHER" id="PTHR35605">
    <property type="entry name" value="ECP2 EFFECTOR PROTEIN DOMAIN-CONTAINING PROTEIN-RELATED"/>
    <property type="match status" value="1"/>
</dbReference>
<dbReference type="AlphaFoldDB" id="A0A8K0T7F0"/>
<sequence length="211" mass="23329">MEISILISASVLCLQAFASLIPDHDPLKGREVTIPEWEVEVIPGGDKVVLRGTVEEVHAQLLERNPNWDTDFPPSAEDLSERDLSGEGFTPIEKRINFAGSKYFCNGRWPTTARARVVEGIAYLRRVGGKPRLRAGPGRCSRVSCSWNAAIYWCNDAKSTKTLQSFGSIADGAQYIINRCKTRVGGADYTAGQVFHKTNWNVIVRNENSGC</sequence>
<comment type="caution">
    <text evidence="2">The sequence shown here is derived from an EMBL/GenBank/DDBJ whole genome shotgun (WGS) entry which is preliminary data.</text>
</comment>
<feature type="signal peptide" evidence="1">
    <location>
        <begin position="1"/>
        <end position="18"/>
    </location>
</feature>
<evidence type="ECO:0000313" key="2">
    <source>
        <dbReference type="EMBL" id="KAH7353338.1"/>
    </source>
</evidence>
<reference evidence="2" key="1">
    <citation type="journal article" date="2021" name="Nat. Commun.">
        <title>Genetic determinants of endophytism in the Arabidopsis root mycobiome.</title>
        <authorList>
            <person name="Mesny F."/>
            <person name="Miyauchi S."/>
            <person name="Thiergart T."/>
            <person name="Pickel B."/>
            <person name="Atanasova L."/>
            <person name="Karlsson M."/>
            <person name="Huettel B."/>
            <person name="Barry K.W."/>
            <person name="Haridas S."/>
            <person name="Chen C."/>
            <person name="Bauer D."/>
            <person name="Andreopoulos W."/>
            <person name="Pangilinan J."/>
            <person name="LaButti K."/>
            <person name="Riley R."/>
            <person name="Lipzen A."/>
            <person name="Clum A."/>
            <person name="Drula E."/>
            <person name="Henrissat B."/>
            <person name="Kohler A."/>
            <person name="Grigoriev I.V."/>
            <person name="Martin F.M."/>
            <person name="Hacquard S."/>
        </authorList>
    </citation>
    <scope>NUCLEOTIDE SEQUENCE</scope>
    <source>
        <strain evidence="2">MPI-CAGE-AT-0016</strain>
    </source>
</reference>
<accession>A0A8K0T7F0</accession>
<evidence type="ECO:0000256" key="1">
    <source>
        <dbReference type="SAM" id="SignalP"/>
    </source>
</evidence>
<keyword evidence="3" id="KW-1185">Reference proteome</keyword>